<name>A0ACA9THS6_BIOOC</name>
<evidence type="ECO:0000313" key="2">
    <source>
        <dbReference type="Proteomes" id="UP000836387"/>
    </source>
</evidence>
<reference evidence="1" key="1">
    <citation type="submission" date="2020-04" db="EMBL/GenBank/DDBJ databases">
        <authorList>
            <person name="Broberg M."/>
        </authorList>
    </citation>
    <scope>NUCLEOTIDE SEQUENCE</scope>
</reference>
<organism evidence="1 2">
    <name type="scientific">Clonostachys rosea f. rosea IK726</name>
    <dbReference type="NCBI Taxonomy" id="1349383"/>
    <lineage>
        <taxon>Eukaryota</taxon>
        <taxon>Fungi</taxon>
        <taxon>Dikarya</taxon>
        <taxon>Ascomycota</taxon>
        <taxon>Pezizomycotina</taxon>
        <taxon>Sordariomycetes</taxon>
        <taxon>Hypocreomycetidae</taxon>
        <taxon>Hypocreales</taxon>
        <taxon>Bionectriaceae</taxon>
        <taxon>Clonostachys</taxon>
    </lineage>
</organism>
<dbReference type="Proteomes" id="UP000836387">
    <property type="component" value="Unassembled WGS sequence"/>
</dbReference>
<comment type="caution">
    <text evidence="1">The sequence shown here is derived from an EMBL/GenBank/DDBJ whole genome shotgun (WGS) entry which is preliminary data.</text>
</comment>
<evidence type="ECO:0000313" key="1">
    <source>
        <dbReference type="EMBL" id="CAG9940448.1"/>
    </source>
</evidence>
<protein>
    <submittedName>
        <fullName evidence="1">Uncharacterized protein</fullName>
    </submittedName>
</protein>
<proteinExistence type="predicted"/>
<reference evidence="1" key="2">
    <citation type="submission" date="2021-10" db="EMBL/GenBank/DDBJ databases">
        <authorList>
            <person name="Piombo E."/>
        </authorList>
    </citation>
    <scope>NUCLEOTIDE SEQUENCE</scope>
</reference>
<gene>
    <name evidence="1" type="ORF">CRV2_00001861</name>
</gene>
<accession>A0ACA9THS6</accession>
<dbReference type="EMBL" id="CADEHS020000005">
    <property type="protein sequence ID" value="CAG9940448.1"/>
    <property type="molecule type" value="Genomic_DNA"/>
</dbReference>
<keyword evidence="2" id="KW-1185">Reference proteome</keyword>
<sequence length="376" mass="41956">MNHGVDGISRNLAIFGRDRGRRKGHHSHGWSRGTFNNNVKDRGKRRFHYSRQSAQLNIAIHCFSGLDKELGLNVNVVGERDLEHLLRVVTFRLRHLFHPRTQHVHSAANSSCSAAHLGDFGQATVFRINGSEARTKQAHGCHMLIDDRQTGSNGNVSIVTQSKRDDVGLQLGIQLELGLEKVNQRCVGMRLPKFCLRLRFVVQDELEELHERTLRLRWDGSIGKYILAGRRDSAQGRDGLGFGRRLEDVKRAHGKELNLPECLGGHQLRDQFCLCVNKLGGQGQAIRSRRGWSLAVLRDLHIGKGAIGTRGLMLSSPLLHLLQTQSSLGLSIVLVRIDVKNILARSRQGTLKSKGRRGEKGLLEPSAADHYIPLGI</sequence>